<sequence length="51" mass="5597">MITTKMIFLYHGDPTPANIQRRVERPVASLLSQQVQALNQTPKTSGTSSPS</sequence>
<dbReference type="Proteomes" id="UP000030701">
    <property type="component" value="Unassembled WGS sequence"/>
</dbReference>
<name>X0KG34_FUSOX</name>
<organism evidence="1">
    <name type="scientific">Fusarium oxysporum f. sp. vasinfectum 25433</name>
    <dbReference type="NCBI Taxonomy" id="1089449"/>
    <lineage>
        <taxon>Eukaryota</taxon>
        <taxon>Fungi</taxon>
        <taxon>Dikarya</taxon>
        <taxon>Ascomycota</taxon>
        <taxon>Pezizomycotina</taxon>
        <taxon>Sordariomycetes</taxon>
        <taxon>Hypocreomycetidae</taxon>
        <taxon>Hypocreales</taxon>
        <taxon>Nectriaceae</taxon>
        <taxon>Fusarium</taxon>
        <taxon>Fusarium oxysporum species complex</taxon>
    </lineage>
</organism>
<dbReference type="EMBL" id="KK035470">
    <property type="protein sequence ID" value="EXM12564.1"/>
    <property type="molecule type" value="Genomic_DNA"/>
</dbReference>
<dbReference type="HOGENOM" id="CLU_3106409_0_0_1"/>
<reference evidence="1" key="2">
    <citation type="submission" date="2014-03" db="EMBL/GenBank/DDBJ databases">
        <title>The Genome Annotation of Fusarium oxysporum Cotton.</title>
        <authorList>
            <consortium name="The Broad Institute Genomics Platform"/>
            <person name="Ma L.-J."/>
            <person name="Corby-Kistler H."/>
            <person name="Broz K."/>
            <person name="Gale L.R."/>
            <person name="Jonkers W."/>
            <person name="O'Donnell K."/>
            <person name="Ploetz R."/>
            <person name="Steinberg C."/>
            <person name="Schwartz D.C."/>
            <person name="VanEtten H."/>
            <person name="Zhou S."/>
            <person name="Young S.K."/>
            <person name="Zeng Q."/>
            <person name="Gargeya S."/>
            <person name="Fitzgerald M."/>
            <person name="Abouelleil A."/>
            <person name="Alvarado L."/>
            <person name="Chapman S.B."/>
            <person name="Gainer-Dewar J."/>
            <person name="Goldberg J."/>
            <person name="Griggs A."/>
            <person name="Gujja S."/>
            <person name="Hansen M."/>
            <person name="Howarth C."/>
            <person name="Imamovic A."/>
            <person name="Ireland A."/>
            <person name="Larimer J."/>
            <person name="McCowan C."/>
            <person name="Murphy C."/>
            <person name="Pearson M."/>
            <person name="Poon T.W."/>
            <person name="Priest M."/>
            <person name="Roberts A."/>
            <person name="Saif S."/>
            <person name="Shea T."/>
            <person name="Sykes S."/>
            <person name="Wortman J."/>
            <person name="Nusbaum C."/>
            <person name="Birren B."/>
        </authorList>
    </citation>
    <scope>NUCLEOTIDE SEQUENCE</scope>
    <source>
        <strain evidence="1">25433</strain>
    </source>
</reference>
<accession>X0KG34</accession>
<dbReference type="AlphaFoldDB" id="X0KG34"/>
<gene>
    <name evidence="1" type="ORF">FOTG_18942</name>
</gene>
<protein>
    <submittedName>
        <fullName evidence="1">Uncharacterized protein</fullName>
    </submittedName>
</protein>
<proteinExistence type="predicted"/>
<reference evidence="1" key="1">
    <citation type="submission" date="2011-11" db="EMBL/GenBank/DDBJ databases">
        <title>The Genome Sequence of Fusarium oxysporum Cotton.</title>
        <authorList>
            <consortium name="The Broad Institute Genome Sequencing Platform"/>
            <person name="Ma L.-J."/>
            <person name="Gale L.R."/>
            <person name="Schwartz D.C."/>
            <person name="Zhou S."/>
            <person name="Corby-Kistler H."/>
            <person name="Young S.K."/>
            <person name="Zeng Q."/>
            <person name="Gargeya S."/>
            <person name="Fitzgerald M."/>
            <person name="Haas B."/>
            <person name="Abouelleil A."/>
            <person name="Alvarado L."/>
            <person name="Arachchi H.M."/>
            <person name="Berlin A."/>
            <person name="Brown A."/>
            <person name="Chapman S.B."/>
            <person name="Chen Z."/>
            <person name="Dunbar C."/>
            <person name="Freedman E."/>
            <person name="Gearin G."/>
            <person name="Goldberg J."/>
            <person name="Griggs A."/>
            <person name="Gujja S."/>
            <person name="Heiman D."/>
            <person name="Howarth C."/>
            <person name="Larson L."/>
            <person name="Lui A."/>
            <person name="MacDonald P.J.P."/>
            <person name="Montmayeur A."/>
            <person name="Murphy C."/>
            <person name="Neiman D."/>
            <person name="Pearson M."/>
            <person name="Priest M."/>
            <person name="Roberts A."/>
            <person name="Saif S."/>
            <person name="Shea T."/>
            <person name="Shenoy N."/>
            <person name="Sisk P."/>
            <person name="Stolte C."/>
            <person name="Sykes S."/>
            <person name="Wortman J."/>
            <person name="Nusbaum C."/>
            <person name="Birren B."/>
        </authorList>
    </citation>
    <scope>NUCLEOTIDE SEQUENCE [LARGE SCALE GENOMIC DNA]</scope>
    <source>
        <strain evidence="1">25433</strain>
    </source>
</reference>
<evidence type="ECO:0000313" key="1">
    <source>
        <dbReference type="EMBL" id="EXM12564.1"/>
    </source>
</evidence>